<organism evidence="8 9">
    <name type="scientific">Magallana gigas</name>
    <name type="common">Pacific oyster</name>
    <name type="synonym">Crassostrea gigas</name>
    <dbReference type="NCBI Taxonomy" id="29159"/>
    <lineage>
        <taxon>Eukaryota</taxon>
        <taxon>Metazoa</taxon>
        <taxon>Spiralia</taxon>
        <taxon>Lophotrochozoa</taxon>
        <taxon>Mollusca</taxon>
        <taxon>Bivalvia</taxon>
        <taxon>Autobranchia</taxon>
        <taxon>Pteriomorphia</taxon>
        <taxon>Ostreida</taxon>
        <taxon>Ostreoidea</taxon>
        <taxon>Ostreidae</taxon>
        <taxon>Magallana</taxon>
    </lineage>
</organism>
<feature type="compositionally biased region" description="Polar residues" evidence="5">
    <location>
        <begin position="375"/>
        <end position="395"/>
    </location>
</feature>
<feature type="transmembrane region" description="Helical" evidence="6">
    <location>
        <begin position="74"/>
        <end position="98"/>
    </location>
</feature>
<dbReference type="SUPFAM" id="SSF103481">
    <property type="entry name" value="Multidrug resistance efflux transporter EmrE"/>
    <property type="match status" value="1"/>
</dbReference>
<evidence type="ECO:0000256" key="6">
    <source>
        <dbReference type="SAM" id="Phobius"/>
    </source>
</evidence>
<reference evidence="8" key="1">
    <citation type="submission" date="2022-08" db="UniProtKB">
        <authorList>
            <consortium name="EnsemblMetazoa"/>
        </authorList>
    </citation>
    <scope>IDENTIFICATION</scope>
    <source>
        <strain evidence="8">05x7-T-G4-1.051#20</strain>
    </source>
</reference>
<comment type="subcellular location">
    <subcellularLocation>
        <location evidence="1">Membrane</location>
        <topology evidence="1">Multi-pass membrane protein</topology>
    </subcellularLocation>
</comment>
<dbReference type="Proteomes" id="UP000005408">
    <property type="component" value="Unassembled WGS sequence"/>
</dbReference>
<feature type="transmembrane region" description="Helical" evidence="6">
    <location>
        <begin position="282"/>
        <end position="301"/>
    </location>
</feature>
<feature type="transmembrane region" description="Helical" evidence="6">
    <location>
        <begin position="228"/>
        <end position="252"/>
    </location>
</feature>
<dbReference type="EnsemblMetazoa" id="G59.1">
    <property type="protein sequence ID" value="G59.1:cds"/>
    <property type="gene ID" value="G59"/>
</dbReference>
<keyword evidence="9" id="KW-1185">Reference proteome</keyword>
<evidence type="ECO:0000313" key="9">
    <source>
        <dbReference type="Proteomes" id="UP000005408"/>
    </source>
</evidence>
<feature type="transmembrane region" description="Helical" evidence="6">
    <location>
        <begin position="155"/>
        <end position="175"/>
    </location>
</feature>
<feature type="transmembrane region" description="Helical" evidence="6">
    <location>
        <begin position="131"/>
        <end position="149"/>
    </location>
</feature>
<protein>
    <recommendedName>
        <fullName evidence="7">Sugar phosphate transporter domain-containing protein</fullName>
    </recommendedName>
</protein>
<dbReference type="KEGG" id="crg:105321604"/>
<feature type="transmembrane region" description="Helical" evidence="6">
    <location>
        <begin position="187"/>
        <end position="208"/>
    </location>
</feature>
<evidence type="ECO:0000256" key="5">
    <source>
        <dbReference type="SAM" id="MobiDB-lite"/>
    </source>
</evidence>
<dbReference type="Pfam" id="PF03151">
    <property type="entry name" value="TPT"/>
    <property type="match status" value="1"/>
</dbReference>
<dbReference type="InterPro" id="IPR037185">
    <property type="entry name" value="EmrE-like"/>
</dbReference>
<dbReference type="InterPro" id="IPR050186">
    <property type="entry name" value="TPT_transporter"/>
</dbReference>
<dbReference type="GO" id="GO:0016020">
    <property type="term" value="C:membrane"/>
    <property type="evidence" value="ECO:0007669"/>
    <property type="project" value="UniProtKB-SubCell"/>
</dbReference>
<feature type="transmembrane region" description="Helical" evidence="6">
    <location>
        <begin position="39"/>
        <end position="62"/>
    </location>
</feature>
<evidence type="ECO:0000256" key="4">
    <source>
        <dbReference type="ARBA" id="ARBA00023136"/>
    </source>
</evidence>
<keyword evidence="4 6" id="KW-0472">Membrane</keyword>
<accession>A0A8W8NI33</accession>
<feature type="region of interest" description="Disordered" evidence="5">
    <location>
        <begin position="371"/>
        <end position="399"/>
    </location>
</feature>
<dbReference type="PANTHER" id="PTHR11132">
    <property type="entry name" value="SOLUTE CARRIER FAMILY 35"/>
    <property type="match status" value="1"/>
</dbReference>
<evidence type="ECO:0000256" key="2">
    <source>
        <dbReference type="ARBA" id="ARBA00022692"/>
    </source>
</evidence>
<dbReference type="InterPro" id="IPR004853">
    <property type="entry name" value="Sugar_P_trans_dom"/>
</dbReference>
<dbReference type="OMA" id="FWYTVSS"/>
<proteinExistence type="predicted"/>
<dbReference type="OrthoDB" id="6418713at2759"/>
<dbReference type="GeneID" id="105321604"/>
<evidence type="ECO:0000256" key="1">
    <source>
        <dbReference type="ARBA" id="ARBA00004141"/>
    </source>
</evidence>
<keyword evidence="3 6" id="KW-1133">Transmembrane helix</keyword>
<sequence>MEELNYVETLKFIVVCLMWYICSAGGNIIGKLVLNQFPFPMTVTMTQLVSISVYMEPIFWFLQTPNTGNIPRSYYFKLILPLAFGKFFSSVSSHISMWKSTVSYAHTVKATLPLFTVVLSRVLLGETQTLYVYLSIVPIILGVVIATLTEISFEMLALCSALVATLGFSLQSIFSKKCLKDTGINHLRLLVLLSRIATVLFLPVWFLYDCRNIANSDVFENTDVMKSFLLLVLDGIFYMMHNVFAFTVIAMVAPLSYSVANAMKRVVIIGASLFLLKNPVTTMNVAGMLVACFGVLCYNKAKYDQNKARRRAETLPYVHSETNLQAHLNPKGLPHSKTEVNLLNRNGMIHPEDHILLQNNVSLDHVTLFPPTGPRTVNQTHSRHAPSSSREQSNLVARGSHRIFEI</sequence>
<evidence type="ECO:0000313" key="8">
    <source>
        <dbReference type="EnsemblMetazoa" id="G59.1:cds"/>
    </source>
</evidence>
<dbReference type="RefSeq" id="XP_011418260.1">
    <property type="nucleotide sequence ID" value="XM_011419958.4"/>
</dbReference>
<keyword evidence="2 6" id="KW-0812">Transmembrane</keyword>
<dbReference type="AlphaFoldDB" id="A0A8W8NI33"/>
<feature type="domain" description="Sugar phosphate transporter" evidence="7">
    <location>
        <begin position="11"/>
        <end position="299"/>
    </location>
</feature>
<evidence type="ECO:0000259" key="7">
    <source>
        <dbReference type="Pfam" id="PF03151"/>
    </source>
</evidence>
<name>A0A8W8NI33_MAGGI</name>
<feature type="transmembrane region" description="Helical" evidence="6">
    <location>
        <begin position="12"/>
        <end position="33"/>
    </location>
</feature>
<evidence type="ECO:0000256" key="3">
    <source>
        <dbReference type="ARBA" id="ARBA00022989"/>
    </source>
</evidence>